<gene>
    <name evidence="2" type="ORF">F0Q01_01010</name>
</gene>
<dbReference type="Pfam" id="PF02463">
    <property type="entry name" value="SMC_N"/>
    <property type="match status" value="1"/>
</dbReference>
<reference evidence="2 3" key="2">
    <citation type="submission" date="2020-03" db="EMBL/GenBank/DDBJ databases">
        <title>Investigating the evolutionary divergence of the Butyrivibrio group.</title>
        <authorList>
            <person name="Skvortsov T."/>
            <person name="Santos F.G."/>
            <person name="Ting K.S."/>
            <person name="Creevey C.J."/>
        </authorList>
    </citation>
    <scope>NUCLEOTIDE SEQUENCE [LARGE SCALE GENOMIC DNA]</scope>
    <source>
        <strain evidence="2 3">MZ8</strain>
    </source>
</reference>
<dbReference type="PANTHER" id="PTHR43581">
    <property type="entry name" value="ATP/GTP PHOSPHATASE"/>
    <property type="match status" value="1"/>
</dbReference>
<accession>A0A6M0LHS9</accession>
<evidence type="ECO:0000313" key="2">
    <source>
        <dbReference type="EMBL" id="NEX00461.1"/>
    </source>
</evidence>
<feature type="domain" description="RecF/RecN/SMC N-terminal" evidence="1">
    <location>
        <begin position="16"/>
        <end position="322"/>
    </location>
</feature>
<protein>
    <submittedName>
        <fullName evidence="2">AAA family ATPase</fullName>
    </submittedName>
</protein>
<evidence type="ECO:0000313" key="3">
    <source>
        <dbReference type="Proteomes" id="UP000473091"/>
    </source>
</evidence>
<organism evidence="2 3">
    <name type="scientific">Pseudobutyrivibrio xylanivorans</name>
    <dbReference type="NCBI Taxonomy" id="185007"/>
    <lineage>
        <taxon>Bacteria</taxon>
        <taxon>Bacillati</taxon>
        <taxon>Bacillota</taxon>
        <taxon>Clostridia</taxon>
        <taxon>Lachnospirales</taxon>
        <taxon>Lachnospiraceae</taxon>
        <taxon>Pseudobutyrivibrio</taxon>
    </lineage>
</organism>
<dbReference type="InterPro" id="IPR051396">
    <property type="entry name" value="Bact_Antivir_Def_Nuclease"/>
</dbReference>
<evidence type="ECO:0000259" key="1">
    <source>
        <dbReference type="Pfam" id="PF02463"/>
    </source>
</evidence>
<dbReference type="PANTHER" id="PTHR43581:SF4">
    <property type="entry name" value="ATP_GTP PHOSPHATASE"/>
    <property type="match status" value="1"/>
</dbReference>
<comment type="caution">
    <text evidence="2">The sequence shown here is derived from an EMBL/GenBank/DDBJ whole genome shotgun (WGS) entry which is preliminary data.</text>
</comment>
<dbReference type="EMBL" id="VTVE01000001">
    <property type="protein sequence ID" value="NEX00461.1"/>
    <property type="molecule type" value="Genomic_DNA"/>
</dbReference>
<dbReference type="Proteomes" id="UP000473091">
    <property type="component" value="Unassembled WGS sequence"/>
</dbReference>
<name>A0A6M0LHS9_PSEXY</name>
<proteinExistence type="predicted"/>
<sequence>MIRIYVNLIRRHELGIEKVSINNFKSLKKVSISFADDGVTCLLGKNGSGKSSVMKAISYFYSIANNPNTIEKVIDNKNPFIQKASIEIVFDISLQSNNDIFKDSLKVYRDFITVNRKLVIGLTQYKNGLIEWSPINNVYAVKKILSVFPIYFIDAKEITADSWSNIWDIVSEIAISMYDDDDAKKTQIVDVFKNIYGDRFSKTYEKLLKALNEEKIDIKQNDYKAKYKNALISSLGGEQFIYDDEKFNYYSYGINSLKYLALYIRLLTELTDVSYKEVCLLIDEPEISLHPPYIDRLAEYFISKRKMQYMVVTHSPHFLANLLNYNRKATFYKIYNEEGYAQVEGYKFPFESAKWPIGDNETVPFFSNAVVFVEGTSEMQLFYNKALRTLFPVLEEVSFFSTNSDDSATRAILSKGKNKAIPYFVLVDMDKIIVYAESKKKFKQNNNNETVNPLKSEDINLREKFYYPGKFRTNTTNLRSKINIELERLYPVTQEEFIITDRNFDILIDNIKNYCLQYQVYPLKTTVEGLLINQNSYNAFMEWIKSDDSQKYNEVHNNLEAYSDAKKLCVLRCLYQGKLDILKKPFENKTKFVDDDTYDFITRYSIGTKTEWIDRYMSWIIREWLKEYNDDSDKKVKEIFKLFPELKDIVNLIAGMVKYRKYE</sequence>
<dbReference type="InterPro" id="IPR027417">
    <property type="entry name" value="P-loop_NTPase"/>
</dbReference>
<dbReference type="NCBIfam" id="NF038234">
    <property type="entry name" value="retron_eff_Eco8"/>
    <property type="match status" value="1"/>
</dbReference>
<dbReference type="InterPro" id="IPR003395">
    <property type="entry name" value="RecF/RecN/SMC_N"/>
</dbReference>
<dbReference type="Gene3D" id="3.40.50.300">
    <property type="entry name" value="P-loop containing nucleotide triphosphate hydrolases"/>
    <property type="match status" value="1"/>
</dbReference>
<dbReference type="AlphaFoldDB" id="A0A6M0LHS9"/>
<reference evidence="2 3" key="1">
    <citation type="submission" date="2019-09" db="EMBL/GenBank/DDBJ databases">
        <authorList>
            <person name="Pidcock S.E."/>
            <person name="Huws S.A."/>
        </authorList>
    </citation>
    <scope>NUCLEOTIDE SEQUENCE [LARGE SCALE GENOMIC DNA]</scope>
    <source>
        <strain evidence="2 3">MZ8</strain>
    </source>
</reference>
<dbReference type="SUPFAM" id="SSF52540">
    <property type="entry name" value="P-loop containing nucleoside triphosphate hydrolases"/>
    <property type="match status" value="1"/>
</dbReference>